<dbReference type="PROSITE" id="PS50961">
    <property type="entry name" value="HTH_LA"/>
    <property type="match status" value="1"/>
</dbReference>
<feature type="compositionally biased region" description="Polar residues" evidence="3">
    <location>
        <begin position="641"/>
        <end position="655"/>
    </location>
</feature>
<evidence type="ECO:0000256" key="2">
    <source>
        <dbReference type="PROSITE-ProRule" id="PRU00332"/>
    </source>
</evidence>
<dbReference type="InterPro" id="IPR045180">
    <property type="entry name" value="La_dom_prot"/>
</dbReference>
<dbReference type="SMART" id="SM00715">
    <property type="entry name" value="LA"/>
    <property type="match status" value="1"/>
</dbReference>
<sequence length="655" mass="71516">MTDKPQPTQTETGKKEVTDSVRKRICSQVEYYLSTKNLLKDDFLMSNMDEDLNVSISLLATFPALATLLSTLSPTSTSPTALPALISSSLTNSTKVIVSSDGLKIRPKVEPAPKNILILKGIQATVDEETILGLFPDSKETIESAHPDVVDTWRITFSSEEAAKAQYEALKKKTLEGKPVSAELRRENPRNRLQSLASDSAVSAPTGLYSSTSQSTAYPQAFPGYQMPMGYGYGYPYQPGYNYQYGQNFGYQYGYPNGFYGNGTDGAFLGAQLNGGGRGRGRGRGGRGRGKSSERGTERKKGDRFSYVPGDKPEDGDDKFKKRGKQEGKDDKGKDRKDKRKTKTGQFSYSSQKDEKENQRSQTPPKPLNMSDFPALDTLPANANPPPKPKPTQARPKPGYSTPFIQYTRENILAVLEALAFKSHDDPSILFMPCPPQLQACRDKLGLTPVNPPNAYSLVAKMQTTREQAVIWLDAGMTDPYSEPIPADAQEGEFALEEREEEADPNTLQKELQDIPLNTNAKSFDPSSRKKTGPALYRPNSKTPEDPSIHLPPATPVRGSQTPTPVPSSSPSLAHTPYLILASPKPSHSTGYTAALMGADRADGEEPVEPQEPLPTDIAAQLNYLEVSFSPVPTQKEGPVNAQNVLDSPTANRSL</sequence>
<dbReference type="PANTHER" id="PTHR22792">
    <property type="entry name" value="LUPUS LA PROTEIN-RELATED"/>
    <property type="match status" value="1"/>
</dbReference>
<dbReference type="SUPFAM" id="SSF46785">
    <property type="entry name" value="Winged helix' DNA-binding domain"/>
    <property type="match status" value="1"/>
</dbReference>
<keyword evidence="6" id="KW-1185">Reference proteome</keyword>
<feature type="domain" description="HTH La-type RNA-binding" evidence="4">
    <location>
        <begin position="15"/>
        <end position="116"/>
    </location>
</feature>
<dbReference type="InterPro" id="IPR036388">
    <property type="entry name" value="WH-like_DNA-bd_sf"/>
</dbReference>
<evidence type="ECO:0000313" key="5">
    <source>
        <dbReference type="EMBL" id="KAK2961330.1"/>
    </source>
</evidence>
<feature type="region of interest" description="Disordered" evidence="3">
    <location>
        <begin position="491"/>
        <end position="574"/>
    </location>
</feature>
<evidence type="ECO:0000313" key="6">
    <source>
        <dbReference type="Proteomes" id="UP001281761"/>
    </source>
</evidence>
<evidence type="ECO:0000256" key="1">
    <source>
        <dbReference type="ARBA" id="ARBA00022884"/>
    </source>
</evidence>
<feature type="compositionally biased region" description="Polar residues" evidence="3">
    <location>
        <begin position="506"/>
        <end position="526"/>
    </location>
</feature>
<evidence type="ECO:0000256" key="3">
    <source>
        <dbReference type="SAM" id="MobiDB-lite"/>
    </source>
</evidence>
<dbReference type="Pfam" id="PF05383">
    <property type="entry name" value="La"/>
    <property type="match status" value="1"/>
</dbReference>
<proteinExistence type="predicted"/>
<accession>A0ABQ9YC46</accession>
<feature type="compositionally biased region" description="Basic and acidic residues" evidence="3">
    <location>
        <begin position="291"/>
        <end position="304"/>
    </location>
</feature>
<dbReference type="InterPro" id="IPR006630">
    <property type="entry name" value="La_HTH"/>
</dbReference>
<comment type="caution">
    <text evidence="5">The sequence shown here is derived from an EMBL/GenBank/DDBJ whole genome shotgun (WGS) entry which is preliminary data.</text>
</comment>
<dbReference type="Proteomes" id="UP001281761">
    <property type="component" value="Unassembled WGS sequence"/>
</dbReference>
<evidence type="ECO:0000259" key="4">
    <source>
        <dbReference type="PROSITE" id="PS50961"/>
    </source>
</evidence>
<dbReference type="EMBL" id="JARBJD010000017">
    <property type="protein sequence ID" value="KAK2961330.1"/>
    <property type="molecule type" value="Genomic_DNA"/>
</dbReference>
<feature type="compositionally biased region" description="Acidic residues" evidence="3">
    <location>
        <begin position="491"/>
        <end position="504"/>
    </location>
</feature>
<feature type="region of interest" description="Disordered" evidence="3">
    <location>
        <begin position="631"/>
        <end position="655"/>
    </location>
</feature>
<feature type="region of interest" description="Disordered" evidence="3">
    <location>
        <begin position="271"/>
        <end position="398"/>
    </location>
</feature>
<protein>
    <recommendedName>
        <fullName evidence="4">HTH La-type RNA-binding domain-containing protein</fullName>
    </recommendedName>
</protein>
<dbReference type="Gene3D" id="1.10.10.10">
    <property type="entry name" value="Winged helix-like DNA-binding domain superfamily/Winged helix DNA-binding domain"/>
    <property type="match status" value="1"/>
</dbReference>
<dbReference type="PANTHER" id="PTHR22792:SF132">
    <property type="entry name" value="LA-RELATED PROTEIN 1"/>
    <property type="match status" value="1"/>
</dbReference>
<name>A0ABQ9YC46_9EUKA</name>
<reference evidence="5 6" key="1">
    <citation type="journal article" date="2022" name="bioRxiv">
        <title>Genomics of Preaxostyla Flagellates Illuminates Evolutionary Transitions and the Path Towards Mitochondrial Loss.</title>
        <authorList>
            <person name="Novak L.V.F."/>
            <person name="Treitli S.C."/>
            <person name="Pyrih J."/>
            <person name="Halakuc P."/>
            <person name="Pipaliya S.V."/>
            <person name="Vacek V."/>
            <person name="Brzon O."/>
            <person name="Soukal P."/>
            <person name="Eme L."/>
            <person name="Dacks J.B."/>
            <person name="Karnkowska A."/>
            <person name="Elias M."/>
            <person name="Hampl V."/>
        </authorList>
    </citation>
    <scope>NUCLEOTIDE SEQUENCE [LARGE SCALE GENOMIC DNA]</scope>
    <source>
        <strain evidence="5">NAU3</strain>
        <tissue evidence="5">Gut</tissue>
    </source>
</reference>
<dbReference type="InterPro" id="IPR036390">
    <property type="entry name" value="WH_DNA-bd_sf"/>
</dbReference>
<gene>
    <name evidence="5" type="ORF">BLNAU_3776</name>
</gene>
<dbReference type="CDD" id="cd07323">
    <property type="entry name" value="LAM"/>
    <property type="match status" value="1"/>
</dbReference>
<organism evidence="5 6">
    <name type="scientific">Blattamonas nauphoetae</name>
    <dbReference type="NCBI Taxonomy" id="2049346"/>
    <lineage>
        <taxon>Eukaryota</taxon>
        <taxon>Metamonada</taxon>
        <taxon>Preaxostyla</taxon>
        <taxon>Oxymonadida</taxon>
        <taxon>Blattamonas</taxon>
    </lineage>
</organism>
<keyword evidence="1 2" id="KW-0694">RNA-binding</keyword>
<feature type="compositionally biased region" description="Basic and acidic residues" evidence="3">
    <location>
        <begin position="325"/>
        <end position="336"/>
    </location>
</feature>
<feature type="compositionally biased region" description="Basic residues" evidence="3">
    <location>
        <begin position="279"/>
        <end position="290"/>
    </location>
</feature>